<dbReference type="Proteomes" id="UP000076715">
    <property type="component" value="Unassembled WGS sequence"/>
</dbReference>
<evidence type="ECO:0000313" key="2">
    <source>
        <dbReference type="EMBL" id="KZS41761.1"/>
    </source>
</evidence>
<keyword evidence="3" id="KW-1185">Reference proteome</keyword>
<accession>A0A163BTU8</accession>
<name>A0A163BTU8_9FLAO</name>
<dbReference type="OrthoDB" id="2148359at2"/>
<evidence type="ECO:0008006" key="4">
    <source>
        <dbReference type="Google" id="ProtNLM"/>
    </source>
</evidence>
<proteinExistence type="predicted"/>
<feature type="chain" id="PRO_5007841848" description="Lipoprotein" evidence="1">
    <location>
        <begin position="28"/>
        <end position="161"/>
    </location>
</feature>
<evidence type="ECO:0000313" key="3">
    <source>
        <dbReference type="Proteomes" id="UP000076715"/>
    </source>
</evidence>
<dbReference type="AlphaFoldDB" id="A0A163BTU8"/>
<comment type="caution">
    <text evidence="2">The sequence shown here is derived from an EMBL/GenBank/DDBJ whole genome shotgun (WGS) entry which is preliminary data.</text>
</comment>
<sequence length="161" mass="17481">MKSKRTSIHILYSFTLFCLVFIQSSCSSDNEVANNDTPITSGKDLITLSRSKIDFGEVIQNNPERNENQSSKVIVTLTNNSTETLTSLDTAIEFPGEAGVFFTFLPIPPGASIDIPFTFSPDRLEPGMYSGKATLTPSIGEPLQITLEATVITPTDNNTGK</sequence>
<gene>
    <name evidence="2" type="ORF">AWE51_20415</name>
</gene>
<organism evidence="2 3">
    <name type="scientific">Aquimarina aggregata</name>
    <dbReference type="NCBI Taxonomy" id="1642818"/>
    <lineage>
        <taxon>Bacteria</taxon>
        <taxon>Pseudomonadati</taxon>
        <taxon>Bacteroidota</taxon>
        <taxon>Flavobacteriia</taxon>
        <taxon>Flavobacteriales</taxon>
        <taxon>Flavobacteriaceae</taxon>
        <taxon>Aquimarina</taxon>
    </lineage>
</organism>
<dbReference type="Gene3D" id="2.60.40.10">
    <property type="entry name" value="Immunoglobulins"/>
    <property type="match status" value="1"/>
</dbReference>
<protein>
    <recommendedName>
        <fullName evidence="4">Lipoprotein</fullName>
    </recommendedName>
</protein>
<dbReference type="RefSeq" id="WP_066311416.1">
    <property type="nucleotide sequence ID" value="NZ_LQRT01000003.1"/>
</dbReference>
<reference evidence="2 3" key="1">
    <citation type="submission" date="2016-01" db="EMBL/GenBank/DDBJ databases">
        <title>The draft genome sequence of Aquimarina sp. RZW4-3-2.</title>
        <authorList>
            <person name="Wang Y."/>
        </authorList>
    </citation>
    <scope>NUCLEOTIDE SEQUENCE [LARGE SCALE GENOMIC DNA]</scope>
    <source>
        <strain evidence="2 3">RZW4-3-2</strain>
    </source>
</reference>
<evidence type="ECO:0000256" key="1">
    <source>
        <dbReference type="SAM" id="SignalP"/>
    </source>
</evidence>
<dbReference type="InterPro" id="IPR013783">
    <property type="entry name" value="Ig-like_fold"/>
</dbReference>
<dbReference type="EMBL" id="LQRT01000003">
    <property type="protein sequence ID" value="KZS41761.1"/>
    <property type="molecule type" value="Genomic_DNA"/>
</dbReference>
<feature type="signal peptide" evidence="1">
    <location>
        <begin position="1"/>
        <end position="27"/>
    </location>
</feature>
<dbReference type="STRING" id="1642818.AWE51_20415"/>
<keyword evidence="1" id="KW-0732">Signal</keyword>